<feature type="region of interest" description="Disordered" evidence="1">
    <location>
        <begin position="1"/>
        <end position="32"/>
    </location>
</feature>
<name>A0A833YL86_9CHIR</name>
<accession>A0A833YL86</accession>
<reference evidence="2 3" key="1">
    <citation type="journal article" date="2020" name="Nature">
        <title>Six reference-quality genomes reveal evolution of bat adaptations.</title>
        <authorList>
            <person name="Jebb D."/>
            <person name="Huang Z."/>
            <person name="Pippel M."/>
            <person name="Hughes G.M."/>
            <person name="Lavrichenko K."/>
            <person name="Devanna P."/>
            <person name="Winkler S."/>
            <person name="Jermiin L.S."/>
            <person name="Skirmuntt E.C."/>
            <person name="Katzourakis A."/>
            <person name="Burkitt-Gray L."/>
            <person name="Ray D.A."/>
            <person name="Sullivan K.A.M."/>
            <person name="Roscito J.G."/>
            <person name="Kirilenko B.M."/>
            <person name="Davalos L.M."/>
            <person name="Corthals A.P."/>
            <person name="Power M.L."/>
            <person name="Jones G."/>
            <person name="Ransome R.D."/>
            <person name="Dechmann D.K.N."/>
            <person name="Locatelli A.G."/>
            <person name="Puechmaille S.J."/>
            <person name="Fedrigo O."/>
            <person name="Jarvis E.D."/>
            <person name="Hiller M."/>
            <person name="Vernes S.C."/>
            <person name="Myers E.W."/>
            <person name="Teeling E.C."/>
        </authorList>
    </citation>
    <scope>NUCLEOTIDE SEQUENCE [LARGE SCALE GENOMIC DNA]</scope>
    <source>
        <strain evidence="2">Bat1K_MPI-CBG_1</strain>
    </source>
</reference>
<feature type="region of interest" description="Disordered" evidence="1">
    <location>
        <begin position="74"/>
        <end position="111"/>
    </location>
</feature>
<evidence type="ECO:0000313" key="2">
    <source>
        <dbReference type="EMBL" id="KAF6074986.1"/>
    </source>
</evidence>
<dbReference type="AlphaFoldDB" id="A0A833YL86"/>
<proteinExistence type="predicted"/>
<evidence type="ECO:0000313" key="3">
    <source>
        <dbReference type="Proteomes" id="UP000664940"/>
    </source>
</evidence>
<dbReference type="Proteomes" id="UP000664940">
    <property type="component" value="Unassembled WGS sequence"/>
</dbReference>
<organism evidence="2 3">
    <name type="scientific">Phyllostomus discolor</name>
    <name type="common">pale spear-nosed bat</name>
    <dbReference type="NCBI Taxonomy" id="89673"/>
    <lineage>
        <taxon>Eukaryota</taxon>
        <taxon>Metazoa</taxon>
        <taxon>Chordata</taxon>
        <taxon>Craniata</taxon>
        <taxon>Vertebrata</taxon>
        <taxon>Euteleostomi</taxon>
        <taxon>Mammalia</taxon>
        <taxon>Eutheria</taxon>
        <taxon>Laurasiatheria</taxon>
        <taxon>Chiroptera</taxon>
        <taxon>Yangochiroptera</taxon>
        <taxon>Phyllostomidae</taxon>
        <taxon>Phyllostominae</taxon>
        <taxon>Phyllostomus</taxon>
    </lineage>
</organism>
<dbReference type="EMBL" id="JABVXQ010000015">
    <property type="protein sequence ID" value="KAF6074986.1"/>
    <property type="molecule type" value="Genomic_DNA"/>
</dbReference>
<sequence length="159" mass="17360">MNVLPGAGRGTADQPAGRGQEPGQCQKLLFPKDPCTHLGSPFFPLRPVGPPTHHWKRHTPSFFSRARHRVPLRDKAAESNFVPLPAQRQRGAPPSVQPSGRKGQPDTSCTASQGDSFIAWHTLLPNYSFDILIISADCFIKGKSTSQREWLPGCSSPPV</sequence>
<gene>
    <name evidence="2" type="ORF">HJG60_009393</name>
</gene>
<protein>
    <submittedName>
        <fullName evidence="2">Uncharacterized protein</fullName>
    </submittedName>
</protein>
<comment type="caution">
    <text evidence="2">The sequence shown here is derived from an EMBL/GenBank/DDBJ whole genome shotgun (WGS) entry which is preliminary data.</text>
</comment>
<evidence type="ECO:0000256" key="1">
    <source>
        <dbReference type="SAM" id="MobiDB-lite"/>
    </source>
</evidence>